<dbReference type="Proteomes" id="UP000325030">
    <property type="component" value="Chromosome"/>
</dbReference>
<dbReference type="CDD" id="cd06850">
    <property type="entry name" value="biotinyl_domain"/>
    <property type="match status" value="1"/>
</dbReference>
<dbReference type="STRING" id="1294262.GCA_001316085_02357"/>
<proteinExistence type="predicted"/>
<evidence type="ECO:0000256" key="1">
    <source>
        <dbReference type="ARBA" id="ARBA00023267"/>
    </source>
</evidence>
<keyword evidence="4" id="KW-0670">Pyruvate</keyword>
<accession>A0A510DZM3</accession>
<dbReference type="InterPro" id="IPR000089">
    <property type="entry name" value="Biotin_lipoyl"/>
</dbReference>
<evidence type="ECO:0000313" key="6">
    <source>
        <dbReference type="Proteomes" id="UP000325030"/>
    </source>
</evidence>
<gene>
    <name evidence="3" type="ORF">IC006_0217</name>
    <name evidence="4" type="ORF">IC007_0198</name>
</gene>
<sequence>MKLLRVYMDTGETYVVSYDQKDNKDTVKSEEGEMVVEFLGKGTRENEYLFKVGDQIHSITLDEGFLILDQEEEYKVDRVNELPVKEGQSIEELMKGKEGEVLSPLQGRVVAIRVKEGDAVTKGQPLLSIEAMKSETMISAPIAGVIEKIMVKPGQGVKKGDLLLILK</sequence>
<dbReference type="KEGG" id="step:IC006_0217"/>
<dbReference type="RefSeq" id="WP_054846394.1">
    <property type="nucleotide sequence ID" value="NZ_AP018929.1"/>
</dbReference>
<name>A0A510DZM3_9CREN</name>
<dbReference type="Gene3D" id="2.40.50.100">
    <property type="match status" value="1"/>
</dbReference>
<dbReference type="PANTHER" id="PTHR45266">
    <property type="entry name" value="OXALOACETATE DECARBOXYLASE ALPHA CHAIN"/>
    <property type="match status" value="1"/>
</dbReference>
<dbReference type="FunFam" id="2.40.50.100:FF:000003">
    <property type="entry name" value="Acetyl-CoA carboxylase biotin carboxyl carrier protein"/>
    <property type="match status" value="1"/>
</dbReference>
<dbReference type="EMBL" id="AP018929">
    <property type="protein sequence ID" value="BBG22933.1"/>
    <property type="molecule type" value="Genomic_DNA"/>
</dbReference>
<dbReference type="EMBL" id="AP018930">
    <property type="protein sequence ID" value="BBG25693.1"/>
    <property type="molecule type" value="Genomic_DNA"/>
</dbReference>
<dbReference type="Proteomes" id="UP000322983">
    <property type="component" value="Chromosome"/>
</dbReference>
<dbReference type="InterPro" id="IPR011053">
    <property type="entry name" value="Single_hybrid_motif"/>
</dbReference>
<protein>
    <submittedName>
        <fullName evidence="4">Pyruvate carboxylase subunit B</fullName>
    </submittedName>
</protein>
<dbReference type="OrthoDB" id="31083at2157"/>
<dbReference type="PROSITE" id="PS50968">
    <property type="entry name" value="BIOTINYL_LIPOYL"/>
    <property type="match status" value="1"/>
</dbReference>
<dbReference type="InterPro" id="IPR050709">
    <property type="entry name" value="Biotin_Carboxyl_Carrier/Decarb"/>
</dbReference>
<dbReference type="SUPFAM" id="SSF51230">
    <property type="entry name" value="Single hybrid motif"/>
    <property type="match status" value="1"/>
</dbReference>
<organism evidence="4 6">
    <name type="scientific">Sulfuracidifex tepidarius</name>
    <dbReference type="NCBI Taxonomy" id="1294262"/>
    <lineage>
        <taxon>Archaea</taxon>
        <taxon>Thermoproteota</taxon>
        <taxon>Thermoprotei</taxon>
        <taxon>Sulfolobales</taxon>
        <taxon>Sulfolobaceae</taxon>
        <taxon>Sulfuracidifex</taxon>
    </lineage>
</organism>
<reference evidence="6" key="1">
    <citation type="submission" date="2018-09" db="EMBL/GenBank/DDBJ databases">
        <title>Complete Genome Sequencing of Sulfolobus sp. JCM 16834.</title>
        <authorList>
            <person name="Kato S."/>
            <person name="Itoh T."/>
            <person name="Ohkuma M."/>
        </authorList>
    </citation>
    <scope>NUCLEOTIDE SEQUENCE [LARGE SCALE GENOMIC DNA]</scope>
    <source>
        <strain evidence="6">IC-007</strain>
    </source>
</reference>
<accession>A0A510DRZ5</accession>
<dbReference type="PANTHER" id="PTHR45266:SF3">
    <property type="entry name" value="OXALOACETATE DECARBOXYLASE ALPHA CHAIN"/>
    <property type="match status" value="1"/>
</dbReference>
<feature type="domain" description="Lipoyl-binding" evidence="2">
    <location>
        <begin position="89"/>
        <end position="167"/>
    </location>
</feature>
<keyword evidence="1" id="KW-0092">Biotin</keyword>
<evidence type="ECO:0000313" key="3">
    <source>
        <dbReference type="EMBL" id="BBG22933.1"/>
    </source>
</evidence>
<keyword evidence="5" id="KW-1185">Reference proteome</keyword>
<evidence type="ECO:0000313" key="5">
    <source>
        <dbReference type="Proteomes" id="UP000322983"/>
    </source>
</evidence>
<dbReference type="Pfam" id="PF00364">
    <property type="entry name" value="Biotin_lipoyl"/>
    <property type="match status" value="1"/>
</dbReference>
<reference evidence="4 5" key="2">
    <citation type="journal article" date="2020" name="Int. J. Syst. Evol. Microbiol.">
        <title>Sulfuracidifex tepidarius gen. nov., sp. nov. and transfer of Sulfolobus metallicus Huber and Stetter 1992 to the genus Sulfuracidifex as Sulfuracidifex metallicus comb. nov.</title>
        <authorList>
            <person name="Itoh T."/>
            <person name="Miura T."/>
            <person name="Sakai H.D."/>
            <person name="Kato S."/>
            <person name="Ohkuma M."/>
            <person name="Takashina T."/>
        </authorList>
    </citation>
    <scope>NUCLEOTIDE SEQUENCE</scope>
    <source>
        <strain evidence="3 5">IC-006</strain>
        <strain evidence="4">IC-007</strain>
    </source>
</reference>
<dbReference type="AlphaFoldDB" id="A0A510DZM3"/>
<dbReference type="GeneID" id="41716707"/>
<evidence type="ECO:0000313" key="4">
    <source>
        <dbReference type="EMBL" id="BBG25693.1"/>
    </source>
</evidence>
<evidence type="ECO:0000259" key="2">
    <source>
        <dbReference type="PROSITE" id="PS50968"/>
    </source>
</evidence>